<name>A0A1N6E0D6_9BACT</name>
<reference evidence="3" key="1">
    <citation type="submission" date="2016-11" db="EMBL/GenBank/DDBJ databases">
        <authorList>
            <person name="Varghese N."/>
            <person name="Submissions S."/>
        </authorList>
    </citation>
    <scope>NUCLEOTIDE SEQUENCE [LARGE SCALE GENOMIC DNA]</scope>
    <source>
        <strain evidence="3">DSM 17456</strain>
    </source>
</reference>
<evidence type="ECO:0000256" key="1">
    <source>
        <dbReference type="SAM" id="MobiDB-lite"/>
    </source>
</evidence>
<sequence length="60" mass="7350">MVQPKTENSPKDWNDLWEPHNKERWMKKAAERISHEGETTEECPVNRPMDWDMWQPSKKR</sequence>
<dbReference type="EMBL" id="FSRG01000003">
    <property type="protein sequence ID" value="SIN76479.1"/>
    <property type="molecule type" value="Genomic_DNA"/>
</dbReference>
<dbReference type="AlphaFoldDB" id="A0A1N6E0D6"/>
<gene>
    <name evidence="2" type="ORF">SAMN02745161_0616</name>
</gene>
<dbReference type="RefSeq" id="WP_074215472.1">
    <property type="nucleotide sequence ID" value="NZ_FSRG01000003.1"/>
</dbReference>
<protein>
    <submittedName>
        <fullName evidence="2">Uncharacterized protein</fullName>
    </submittedName>
</protein>
<accession>A0A1N6E0D6</accession>
<evidence type="ECO:0000313" key="2">
    <source>
        <dbReference type="EMBL" id="SIN76479.1"/>
    </source>
</evidence>
<keyword evidence="3" id="KW-1185">Reference proteome</keyword>
<feature type="region of interest" description="Disordered" evidence="1">
    <location>
        <begin position="31"/>
        <end position="60"/>
    </location>
</feature>
<evidence type="ECO:0000313" key="3">
    <source>
        <dbReference type="Proteomes" id="UP000184694"/>
    </source>
</evidence>
<organism evidence="2 3">
    <name type="scientific">Halodesulfovibrio marinisediminis DSM 17456</name>
    <dbReference type="NCBI Taxonomy" id="1121457"/>
    <lineage>
        <taxon>Bacteria</taxon>
        <taxon>Pseudomonadati</taxon>
        <taxon>Thermodesulfobacteriota</taxon>
        <taxon>Desulfovibrionia</taxon>
        <taxon>Desulfovibrionales</taxon>
        <taxon>Desulfovibrionaceae</taxon>
        <taxon>Halodesulfovibrio</taxon>
    </lineage>
</organism>
<dbReference type="Proteomes" id="UP000184694">
    <property type="component" value="Unassembled WGS sequence"/>
</dbReference>
<dbReference type="OrthoDB" id="5465293at2"/>
<proteinExistence type="predicted"/>